<feature type="signal peptide" evidence="1">
    <location>
        <begin position="1"/>
        <end position="20"/>
    </location>
</feature>
<organism evidence="2">
    <name type="scientific">Panstrongylus lignarius</name>
    <dbReference type="NCBI Taxonomy" id="156445"/>
    <lineage>
        <taxon>Eukaryota</taxon>
        <taxon>Metazoa</taxon>
        <taxon>Ecdysozoa</taxon>
        <taxon>Arthropoda</taxon>
        <taxon>Hexapoda</taxon>
        <taxon>Insecta</taxon>
        <taxon>Pterygota</taxon>
        <taxon>Neoptera</taxon>
        <taxon>Paraneoptera</taxon>
        <taxon>Hemiptera</taxon>
        <taxon>Heteroptera</taxon>
        <taxon>Panheteroptera</taxon>
        <taxon>Cimicomorpha</taxon>
        <taxon>Reduviidae</taxon>
        <taxon>Triatominae</taxon>
        <taxon>Panstrongylus</taxon>
    </lineage>
</organism>
<proteinExistence type="predicted"/>
<accession>A0A224XXQ2</accession>
<protein>
    <recommendedName>
        <fullName evidence="3">Secreted protein</fullName>
    </recommendedName>
</protein>
<reference evidence="2" key="1">
    <citation type="journal article" date="2018" name="PLoS Negl. Trop. Dis.">
        <title>An insight into the salivary gland and fat body transcriptome of Panstrongylus lignarius (Hemiptera: Heteroptera), the main vector of Chagas disease in Peru.</title>
        <authorList>
            <person name="Nevoa J.C."/>
            <person name="Mendes M.T."/>
            <person name="da Silva M.V."/>
            <person name="Soares S.C."/>
            <person name="Oliveira C.J.F."/>
            <person name="Ribeiro J.M.C."/>
        </authorList>
    </citation>
    <scope>NUCLEOTIDE SEQUENCE</scope>
</reference>
<feature type="chain" id="PRO_5012194893" description="Secreted protein" evidence="1">
    <location>
        <begin position="21"/>
        <end position="104"/>
    </location>
</feature>
<name>A0A224XXQ2_9HEMI</name>
<evidence type="ECO:0000313" key="2">
    <source>
        <dbReference type="EMBL" id="JAW14748.1"/>
    </source>
</evidence>
<keyword evidence="1" id="KW-0732">Signal</keyword>
<evidence type="ECO:0000256" key="1">
    <source>
        <dbReference type="SAM" id="SignalP"/>
    </source>
</evidence>
<dbReference type="AlphaFoldDB" id="A0A224XXQ2"/>
<sequence length="104" mass="11734">MTACAVLTFWSLVTMQSKMAKTLTSEASYYHVFTSVFLPVNSTIGYSTYVKYFLNEDSFFEGNCKYWQFTATVYVFFVELLHLLNLSPSGPSFLSSSGVMAEGR</sequence>
<dbReference type="EMBL" id="GFTR01001678">
    <property type="protein sequence ID" value="JAW14748.1"/>
    <property type="molecule type" value="Transcribed_RNA"/>
</dbReference>
<evidence type="ECO:0008006" key="3">
    <source>
        <dbReference type="Google" id="ProtNLM"/>
    </source>
</evidence>